<evidence type="ECO:0000256" key="1">
    <source>
        <dbReference type="SAM" id="SignalP"/>
    </source>
</evidence>
<organism evidence="2 3">
    <name type="scientific">Canna indica</name>
    <name type="common">Indian-shot</name>
    <dbReference type="NCBI Taxonomy" id="4628"/>
    <lineage>
        <taxon>Eukaryota</taxon>
        <taxon>Viridiplantae</taxon>
        <taxon>Streptophyta</taxon>
        <taxon>Embryophyta</taxon>
        <taxon>Tracheophyta</taxon>
        <taxon>Spermatophyta</taxon>
        <taxon>Magnoliopsida</taxon>
        <taxon>Liliopsida</taxon>
        <taxon>Zingiberales</taxon>
        <taxon>Cannaceae</taxon>
        <taxon>Canna</taxon>
    </lineage>
</organism>
<proteinExistence type="predicted"/>
<evidence type="ECO:0008006" key="4">
    <source>
        <dbReference type="Google" id="ProtNLM"/>
    </source>
</evidence>
<feature type="chain" id="PRO_5043012609" description="Glutamate receptor" evidence="1">
    <location>
        <begin position="25"/>
        <end position="116"/>
    </location>
</feature>
<dbReference type="AlphaFoldDB" id="A0AAQ3JQE7"/>
<dbReference type="InterPro" id="IPR015683">
    <property type="entry name" value="Ionotropic_Glu_rcpt"/>
</dbReference>
<accession>A0AAQ3JQE7</accession>
<sequence length="116" mass="13176">MRRIAGLCRLLYLVFLVMSSSSFGTRHQLGAVAAAAEFDVGVILDSKTWIGNVSWTCMTMAVEDFYKEHQNHTPRLSLHLRDTEEEDTIAAADAVLMPDYLWRPFLIFYSISGKFL</sequence>
<dbReference type="EMBL" id="CP136890">
    <property type="protein sequence ID" value="WOK94369.1"/>
    <property type="molecule type" value="Genomic_DNA"/>
</dbReference>
<keyword evidence="1" id="KW-0732">Signal</keyword>
<reference evidence="2 3" key="1">
    <citation type="submission" date="2023-10" db="EMBL/GenBank/DDBJ databases">
        <title>Chromosome-scale genome assembly provides insights into flower coloration mechanisms of Canna indica.</title>
        <authorList>
            <person name="Li C."/>
        </authorList>
    </citation>
    <scope>NUCLEOTIDE SEQUENCE [LARGE SCALE GENOMIC DNA]</scope>
    <source>
        <tissue evidence="2">Flower</tissue>
    </source>
</reference>
<evidence type="ECO:0000313" key="2">
    <source>
        <dbReference type="EMBL" id="WOK94369.1"/>
    </source>
</evidence>
<dbReference type="PANTHER" id="PTHR34836">
    <property type="entry name" value="OS06G0188250 PROTEIN"/>
    <property type="match status" value="1"/>
</dbReference>
<feature type="signal peptide" evidence="1">
    <location>
        <begin position="1"/>
        <end position="24"/>
    </location>
</feature>
<evidence type="ECO:0000313" key="3">
    <source>
        <dbReference type="Proteomes" id="UP001327560"/>
    </source>
</evidence>
<dbReference type="PANTHER" id="PTHR34836:SF1">
    <property type="entry name" value="OS09G0428600 PROTEIN"/>
    <property type="match status" value="1"/>
</dbReference>
<gene>
    <name evidence="2" type="ORF">Cni_G03071</name>
</gene>
<name>A0AAQ3JQE7_9LILI</name>
<dbReference type="Proteomes" id="UP001327560">
    <property type="component" value="Chromosome 1"/>
</dbReference>
<keyword evidence="3" id="KW-1185">Reference proteome</keyword>
<protein>
    <recommendedName>
        <fullName evidence="4">Glutamate receptor</fullName>
    </recommendedName>
</protein>